<feature type="domain" description="HotDog ACOT-type" evidence="5">
    <location>
        <begin position="7"/>
        <end position="120"/>
    </location>
</feature>
<evidence type="ECO:0000256" key="3">
    <source>
        <dbReference type="PROSITE-ProRule" id="PRU01106"/>
    </source>
</evidence>
<evidence type="ECO:0000256" key="2">
    <source>
        <dbReference type="ARBA" id="ARBA00022801"/>
    </source>
</evidence>
<dbReference type="PANTHER" id="PTHR11049:SF16">
    <property type="entry name" value="PROTEIN VDLD"/>
    <property type="match status" value="1"/>
</dbReference>
<dbReference type="PROSITE" id="PS51770">
    <property type="entry name" value="HOTDOG_ACOT"/>
    <property type="match status" value="1"/>
</dbReference>
<dbReference type="CDD" id="cd03442">
    <property type="entry name" value="BFIT_BACH"/>
    <property type="match status" value="1"/>
</dbReference>
<name>A0A1N6F768_9BACT</name>
<feature type="region of interest" description="Disordered" evidence="4">
    <location>
        <begin position="120"/>
        <end position="176"/>
    </location>
</feature>
<dbReference type="AlphaFoldDB" id="A0A1N6F768"/>
<dbReference type="EMBL" id="FSRG01000004">
    <property type="protein sequence ID" value="SIN91097.1"/>
    <property type="molecule type" value="Genomic_DNA"/>
</dbReference>
<dbReference type="GO" id="GO:0005829">
    <property type="term" value="C:cytosol"/>
    <property type="evidence" value="ECO:0007669"/>
    <property type="project" value="TreeGrafter"/>
</dbReference>
<comment type="similarity">
    <text evidence="1">Belongs to the acyl coenzyme A hydrolase family.</text>
</comment>
<dbReference type="InterPro" id="IPR006683">
    <property type="entry name" value="Thioestr_dom"/>
</dbReference>
<organism evidence="6 7">
    <name type="scientific">Halodesulfovibrio marinisediminis DSM 17456</name>
    <dbReference type="NCBI Taxonomy" id="1121457"/>
    <lineage>
        <taxon>Bacteria</taxon>
        <taxon>Pseudomonadati</taxon>
        <taxon>Thermodesulfobacteriota</taxon>
        <taxon>Desulfovibrionia</taxon>
        <taxon>Desulfovibrionales</taxon>
        <taxon>Desulfovibrionaceae</taxon>
        <taxon>Halodesulfovibrio</taxon>
    </lineage>
</organism>
<keyword evidence="2 3" id="KW-0378">Hydrolase</keyword>
<dbReference type="Gene3D" id="3.10.129.10">
    <property type="entry name" value="Hotdog Thioesterase"/>
    <property type="match status" value="1"/>
</dbReference>
<keyword evidence="7" id="KW-1185">Reference proteome</keyword>
<reference evidence="7" key="1">
    <citation type="submission" date="2016-11" db="EMBL/GenBank/DDBJ databases">
        <authorList>
            <person name="Varghese N."/>
            <person name="Submissions S."/>
        </authorList>
    </citation>
    <scope>NUCLEOTIDE SEQUENCE [LARGE SCALE GENOMIC DNA]</scope>
    <source>
        <strain evidence="7">DSM 17456</strain>
    </source>
</reference>
<accession>A0A1N6F768</accession>
<dbReference type="InterPro" id="IPR040170">
    <property type="entry name" value="Cytosol_ACT"/>
</dbReference>
<evidence type="ECO:0000259" key="5">
    <source>
        <dbReference type="PROSITE" id="PS51770"/>
    </source>
</evidence>
<sequence length="176" mass="19448">MKGRSISSSETFMTHRALPGDTNAAGNVHGGVILKHIDLAGAVCAMRHARGCSVVTASIDRMEFKAPVHVGELMMLKSSVNFVGSKSMEVGVRVESEDLFTGNIRHVASAYLTFVAMSPEKKPTSSPPLIVETKTQERRLQEATLRRAARRAERQREKQTQDEMEQSSIYSPEELF</sequence>
<dbReference type="RefSeq" id="WP_074215993.1">
    <property type="nucleotide sequence ID" value="NZ_FSRG01000004.1"/>
</dbReference>
<evidence type="ECO:0000313" key="7">
    <source>
        <dbReference type="Proteomes" id="UP000184694"/>
    </source>
</evidence>
<dbReference type="InterPro" id="IPR033120">
    <property type="entry name" value="HOTDOG_ACOT"/>
</dbReference>
<protein>
    <submittedName>
        <fullName evidence="6">Acyl-CoA hydrolase</fullName>
    </submittedName>
</protein>
<dbReference type="STRING" id="1121457.SAMN02745161_1143"/>
<evidence type="ECO:0000256" key="1">
    <source>
        <dbReference type="ARBA" id="ARBA00010458"/>
    </source>
</evidence>
<dbReference type="InterPro" id="IPR029069">
    <property type="entry name" value="HotDog_dom_sf"/>
</dbReference>
<proteinExistence type="inferred from homology"/>
<dbReference type="OrthoDB" id="9809430at2"/>
<dbReference type="PANTHER" id="PTHR11049">
    <property type="entry name" value="ACYL COENZYME A THIOESTER HYDROLASE"/>
    <property type="match status" value="1"/>
</dbReference>
<dbReference type="SUPFAM" id="SSF54637">
    <property type="entry name" value="Thioesterase/thiol ester dehydrase-isomerase"/>
    <property type="match status" value="1"/>
</dbReference>
<dbReference type="GO" id="GO:0052816">
    <property type="term" value="F:long-chain fatty acyl-CoA hydrolase activity"/>
    <property type="evidence" value="ECO:0007669"/>
    <property type="project" value="TreeGrafter"/>
</dbReference>
<dbReference type="Proteomes" id="UP000184694">
    <property type="component" value="Unassembled WGS sequence"/>
</dbReference>
<dbReference type="Pfam" id="PF03061">
    <property type="entry name" value="4HBT"/>
    <property type="match status" value="1"/>
</dbReference>
<evidence type="ECO:0000256" key="4">
    <source>
        <dbReference type="SAM" id="MobiDB-lite"/>
    </source>
</evidence>
<evidence type="ECO:0000313" key="6">
    <source>
        <dbReference type="EMBL" id="SIN91097.1"/>
    </source>
</evidence>
<feature type="compositionally biased region" description="Basic and acidic residues" evidence="4">
    <location>
        <begin position="134"/>
        <end position="161"/>
    </location>
</feature>
<gene>
    <name evidence="6" type="ORF">SAMN02745161_1143</name>
</gene>
<dbReference type="GO" id="GO:0006637">
    <property type="term" value="P:acyl-CoA metabolic process"/>
    <property type="evidence" value="ECO:0007669"/>
    <property type="project" value="TreeGrafter"/>
</dbReference>